<comment type="caution">
    <text evidence="14">The sequence shown here is derived from an EMBL/GenBank/DDBJ whole genome shotgun (WGS) entry which is preliminary data.</text>
</comment>
<keyword evidence="12" id="KW-0732">Signal</keyword>
<dbReference type="SMART" id="SM00355">
    <property type="entry name" value="ZnF_C2H2"/>
    <property type="match status" value="2"/>
</dbReference>
<feature type="region of interest" description="Disordered" evidence="11">
    <location>
        <begin position="43"/>
        <end position="68"/>
    </location>
</feature>
<evidence type="ECO:0000256" key="4">
    <source>
        <dbReference type="ARBA" id="ARBA00022771"/>
    </source>
</evidence>
<dbReference type="AlphaFoldDB" id="A0A482X269"/>
<evidence type="ECO:0000256" key="2">
    <source>
        <dbReference type="ARBA" id="ARBA00022723"/>
    </source>
</evidence>
<feature type="domain" description="C2H2-type" evidence="13">
    <location>
        <begin position="69"/>
        <end position="96"/>
    </location>
</feature>
<dbReference type="GO" id="GO:0003677">
    <property type="term" value="F:DNA binding"/>
    <property type="evidence" value="ECO:0007669"/>
    <property type="project" value="UniProtKB-KW"/>
</dbReference>
<keyword evidence="3" id="KW-0677">Repeat</keyword>
<name>A0A482X269_LAOST</name>
<dbReference type="InterPro" id="IPR013087">
    <property type="entry name" value="Znf_C2H2_type"/>
</dbReference>
<gene>
    <name evidence="14" type="ORF">LSTR_LSTR000991</name>
</gene>
<keyword evidence="8" id="KW-0804">Transcription</keyword>
<protein>
    <recommendedName>
        <fullName evidence="13">C2H2-type domain-containing protein</fullName>
    </recommendedName>
</protein>
<keyword evidence="6" id="KW-0805">Transcription regulation</keyword>
<evidence type="ECO:0000256" key="11">
    <source>
        <dbReference type="SAM" id="MobiDB-lite"/>
    </source>
</evidence>
<dbReference type="Proteomes" id="UP000291343">
    <property type="component" value="Unassembled WGS sequence"/>
</dbReference>
<accession>A0A482X269</accession>
<keyword evidence="5" id="KW-0862">Zinc</keyword>
<keyword evidence="9" id="KW-0539">Nucleus</keyword>
<dbReference type="InterPro" id="IPR036236">
    <property type="entry name" value="Znf_C2H2_sf"/>
</dbReference>
<feature type="chain" id="PRO_5019849106" description="C2H2-type domain-containing protein" evidence="12">
    <location>
        <begin position="19"/>
        <end position="136"/>
    </location>
</feature>
<keyword evidence="7" id="KW-0238">DNA-binding</keyword>
<dbReference type="EMBL" id="QKKF02019844">
    <property type="protein sequence ID" value="RZF39470.1"/>
    <property type="molecule type" value="Genomic_DNA"/>
</dbReference>
<dbReference type="PROSITE" id="PS50157">
    <property type="entry name" value="ZINC_FINGER_C2H2_2"/>
    <property type="match status" value="2"/>
</dbReference>
<dbReference type="Gene3D" id="3.30.160.60">
    <property type="entry name" value="Classic Zinc Finger"/>
    <property type="match status" value="1"/>
</dbReference>
<evidence type="ECO:0000259" key="13">
    <source>
        <dbReference type="PROSITE" id="PS50157"/>
    </source>
</evidence>
<evidence type="ECO:0000256" key="10">
    <source>
        <dbReference type="PROSITE-ProRule" id="PRU00042"/>
    </source>
</evidence>
<feature type="signal peptide" evidence="12">
    <location>
        <begin position="1"/>
        <end position="18"/>
    </location>
</feature>
<proteinExistence type="predicted"/>
<dbReference type="Pfam" id="PF00096">
    <property type="entry name" value="zf-C2H2"/>
    <property type="match status" value="1"/>
</dbReference>
<keyword evidence="15" id="KW-1185">Reference proteome</keyword>
<feature type="domain" description="C2H2-type" evidence="13">
    <location>
        <begin position="98"/>
        <end position="126"/>
    </location>
</feature>
<dbReference type="STRING" id="195883.A0A482X269"/>
<comment type="subcellular location">
    <subcellularLocation>
        <location evidence="1">Nucleus</location>
    </subcellularLocation>
</comment>
<dbReference type="PANTHER" id="PTHR24406">
    <property type="entry name" value="TRANSCRIPTIONAL REPRESSOR CTCFL-RELATED"/>
    <property type="match status" value="1"/>
</dbReference>
<dbReference type="FunFam" id="3.30.160.60:FF:000322">
    <property type="entry name" value="GDNF-inducible zinc finger protein 1"/>
    <property type="match status" value="1"/>
</dbReference>
<evidence type="ECO:0000256" key="9">
    <source>
        <dbReference type="ARBA" id="ARBA00023242"/>
    </source>
</evidence>
<evidence type="ECO:0000256" key="12">
    <source>
        <dbReference type="SAM" id="SignalP"/>
    </source>
</evidence>
<dbReference type="SMR" id="A0A482X269"/>
<evidence type="ECO:0000256" key="6">
    <source>
        <dbReference type="ARBA" id="ARBA00023015"/>
    </source>
</evidence>
<evidence type="ECO:0000256" key="3">
    <source>
        <dbReference type="ARBA" id="ARBA00022737"/>
    </source>
</evidence>
<dbReference type="OrthoDB" id="10004641at2759"/>
<evidence type="ECO:0000256" key="8">
    <source>
        <dbReference type="ARBA" id="ARBA00023163"/>
    </source>
</evidence>
<evidence type="ECO:0000256" key="7">
    <source>
        <dbReference type="ARBA" id="ARBA00023125"/>
    </source>
</evidence>
<dbReference type="InterPro" id="IPR050888">
    <property type="entry name" value="ZnF_C2H2-type_TF"/>
</dbReference>
<evidence type="ECO:0000256" key="1">
    <source>
        <dbReference type="ARBA" id="ARBA00004123"/>
    </source>
</evidence>
<evidence type="ECO:0000313" key="15">
    <source>
        <dbReference type="Proteomes" id="UP000291343"/>
    </source>
</evidence>
<dbReference type="GO" id="GO:0008270">
    <property type="term" value="F:zinc ion binding"/>
    <property type="evidence" value="ECO:0007669"/>
    <property type="project" value="UniProtKB-KW"/>
</dbReference>
<dbReference type="SUPFAM" id="SSF57667">
    <property type="entry name" value="beta-beta-alpha zinc fingers"/>
    <property type="match status" value="1"/>
</dbReference>
<organism evidence="14 15">
    <name type="scientific">Laodelphax striatellus</name>
    <name type="common">Small brown planthopper</name>
    <name type="synonym">Delphax striatella</name>
    <dbReference type="NCBI Taxonomy" id="195883"/>
    <lineage>
        <taxon>Eukaryota</taxon>
        <taxon>Metazoa</taxon>
        <taxon>Ecdysozoa</taxon>
        <taxon>Arthropoda</taxon>
        <taxon>Hexapoda</taxon>
        <taxon>Insecta</taxon>
        <taxon>Pterygota</taxon>
        <taxon>Neoptera</taxon>
        <taxon>Paraneoptera</taxon>
        <taxon>Hemiptera</taxon>
        <taxon>Auchenorrhyncha</taxon>
        <taxon>Fulgoroidea</taxon>
        <taxon>Delphacidae</taxon>
        <taxon>Criomorphinae</taxon>
        <taxon>Laodelphax</taxon>
    </lineage>
</organism>
<dbReference type="InParanoid" id="A0A482X269"/>
<dbReference type="GO" id="GO:0005634">
    <property type="term" value="C:nucleus"/>
    <property type="evidence" value="ECO:0007669"/>
    <property type="project" value="UniProtKB-SubCell"/>
</dbReference>
<reference evidence="14 15" key="1">
    <citation type="journal article" date="2017" name="Gigascience">
        <title>Genome sequence of the small brown planthopper, Laodelphax striatellus.</title>
        <authorList>
            <person name="Zhu J."/>
            <person name="Jiang F."/>
            <person name="Wang X."/>
            <person name="Yang P."/>
            <person name="Bao Y."/>
            <person name="Zhao W."/>
            <person name="Wang W."/>
            <person name="Lu H."/>
            <person name="Wang Q."/>
            <person name="Cui N."/>
            <person name="Li J."/>
            <person name="Chen X."/>
            <person name="Luo L."/>
            <person name="Yu J."/>
            <person name="Kang L."/>
            <person name="Cui F."/>
        </authorList>
    </citation>
    <scope>NUCLEOTIDE SEQUENCE [LARGE SCALE GENOMIC DNA]</scope>
    <source>
        <strain evidence="14">Lst14</strain>
    </source>
</reference>
<sequence>MIASFLLWKISVLKLLSANPALRMHYLLQNSWRLGANSFRTSAAPSSMMADSGGWSSAGSPPGNDDRPFQCKDCGKRYKWEQTLTRHKKFECGQEPQFQCPHCPQRTKQKGNLIAHIRKKHSSQPLNELALSDHST</sequence>
<feature type="compositionally biased region" description="Low complexity" evidence="11">
    <location>
        <begin position="46"/>
        <end position="63"/>
    </location>
</feature>
<keyword evidence="4 10" id="KW-0863">Zinc-finger</keyword>
<evidence type="ECO:0000313" key="14">
    <source>
        <dbReference type="EMBL" id="RZF39470.1"/>
    </source>
</evidence>
<keyword evidence="2" id="KW-0479">Metal-binding</keyword>
<evidence type="ECO:0000256" key="5">
    <source>
        <dbReference type="ARBA" id="ARBA00022833"/>
    </source>
</evidence>